<organism evidence="3 4">
    <name type="scientific">Paecilomyces lecythidis</name>
    <dbReference type="NCBI Taxonomy" id="3004212"/>
    <lineage>
        <taxon>Eukaryota</taxon>
        <taxon>Fungi</taxon>
        <taxon>Dikarya</taxon>
        <taxon>Ascomycota</taxon>
        <taxon>Pezizomycotina</taxon>
        <taxon>Eurotiomycetes</taxon>
        <taxon>Eurotiomycetidae</taxon>
        <taxon>Eurotiales</taxon>
        <taxon>Thermoascaceae</taxon>
        <taxon>Paecilomyces</taxon>
    </lineage>
</organism>
<dbReference type="CDD" id="cd06006">
    <property type="entry name" value="R3H_unknown_2"/>
    <property type="match status" value="1"/>
</dbReference>
<dbReference type="SMART" id="SM00393">
    <property type="entry name" value="R3H"/>
    <property type="match status" value="1"/>
</dbReference>
<dbReference type="SUPFAM" id="SSF82708">
    <property type="entry name" value="R3H domain"/>
    <property type="match status" value="1"/>
</dbReference>
<sequence>MNRNRSLASALNIDIDQSTTSTNGPSPHITATNLPYSAETLDMYIQLSSSSTLSTLQSYESTLHSLAISSTQRSVRFQPAKAPLRAFAHSLAADWGFATESFDPEPHRHVFVLKPTTWTPPIFGFGNGSSMGIGGMSVGDCVKFRERERMKEREAQRAAVAEAKALREANAGSKASGADGWAQVASRKKNGSDTVIAPPAMKTGGFASVSGSFYAALAGESAERSGNSGRLVLRSGVGASKNLRNKVEVADSWEEEVEKEEEDEKKEIEQEQSAAPGSADGKDQGPPVPQGPHDDGDTIDKSEKLGVESVVENS</sequence>
<feature type="region of interest" description="Disordered" evidence="1">
    <location>
        <begin position="249"/>
        <end position="314"/>
    </location>
</feature>
<dbReference type="Proteomes" id="UP001583193">
    <property type="component" value="Unassembled WGS sequence"/>
</dbReference>
<accession>A0ABR3X6H7</accession>
<feature type="region of interest" description="Disordered" evidence="1">
    <location>
        <begin position="169"/>
        <end position="196"/>
    </location>
</feature>
<evidence type="ECO:0000256" key="1">
    <source>
        <dbReference type="SAM" id="MobiDB-lite"/>
    </source>
</evidence>
<dbReference type="Gene3D" id="3.30.1370.50">
    <property type="entry name" value="R3H-like domain"/>
    <property type="match status" value="1"/>
</dbReference>
<dbReference type="InterPro" id="IPR036867">
    <property type="entry name" value="R3H_dom_sf"/>
</dbReference>
<proteinExistence type="predicted"/>
<evidence type="ECO:0000259" key="2">
    <source>
        <dbReference type="PROSITE" id="PS51061"/>
    </source>
</evidence>
<dbReference type="InterPro" id="IPR034077">
    <property type="entry name" value="R3H_FAP1"/>
</dbReference>
<feature type="region of interest" description="Disordered" evidence="1">
    <location>
        <begin position="1"/>
        <end position="28"/>
    </location>
</feature>
<comment type="caution">
    <text evidence="3">The sequence shown here is derived from an EMBL/GenBank/DDBJ whole genome shotgun (WGS) entry which is preliminary data.</text>
</comment>
<feature type="compositionally biased region" description="Basic and acidic residues" evidence="1">
    <location>
        <begin position="292"/>
        <end position="306"/>
    </location>
</feature>
<feature type="domain" description="R3H" evidence="2">
    <location>
        <begin position="53"/>
        <end position="116"/>
    </location>
</feature>
<dbReference type="Pfam" id="PF01424">
    <property type="entry name" value="R3H"/>
    <property type="match status" value="1"/>
</dbReference>
<dbReference type="InterPro" id="IPR001374">
    <property type="entry name" value="R3H_dom"/>
</dbReference>
<keyword evidence="4" id="KW-1185">Reference proteome</keyword>
<gene>
    <name evidence="3" type="primary">FAP1</name>
    <name evidence="3" type="ORF">Plec18167_007083</name>
</gene>
<evidence type="ECO:0000313" key="4">
    <source>
        <dbReference type="Proteomes" id="UP001583193"/>
    </source>
</evidence>
<reference evidence="3 4" key="1">
    <citation type="journal article" date="2024" name="IMA Fungus">
        <title>IMA Genome - F19 : A genome assembly and annotation guide to empower mycologists, including annotated draft genome sequences of Ceratocystis pirilliformis, Diaporthe australafricana, Fusarium ophioides, Paecilomyces lecythidis, and Sporothrix stenoceras.</title>
        <authorList>
            <person name="Aylward J."/>
            <person name="Wilson A.M."/>
            <person name="Visagie C.M."/>
            <person name="Spraker J."/>
            <person name="Barnes I."/>
            <person name="Buitendag C."/>
            <person name="Ceriani C."/>
            <person name="Del Mar Angel L."/>
            <person name="du Plessis D."/>
            <person name="Fuchs T."/>
            <person name="Gasser K."/>
            <person name="Kramer D."/>
            <person name="Li W."/>
            <person name="Munsamy K."/>
            <person name="Piso A."/>
            <person name="Price J.L."/>
            <person name="Sonnekus B."/>
            <person name="Thomas C."/>
            <person name="van der Nest A."/>
            <person name="van Dijk A."/>
            <person name="van Heerden A."/>
            <person name="van Vuuren N."/>
            <person name="Yilmaz N."/>
            <person name="Duong T.A."/>
            <person name="van der Merwe N.A."/>
            <person name="Wingfield M.J."/>
            <person name="Wingfield B.D."/>
        </authorList>
    </citation>
    <scope>NUCLEOTIDE SEQUENCE [LARGE SCALE GENOMIC DNA]</scope>
    <source>
        <strain evidence="3 4">CMW 18167</strain>
    </source>
</reference>
<evidence type="ECO:0000313" key="3">
    <source>
        <dbReference type="EMBL" id="KAL1871523.1"/>
    </source>
</evidence>
<protein>
    <submittedName>
        <fullName evidence="3">FKBP12-associated protein</fullName>
    </submittedName>
</protein>
<dbReference type="PROSITE" id="PS51061">
    <property type="entry name" value="R3H"/>
    <property type="match status" value="1"/>
</dbReference>
<dbReference type="EMBL" id="JAVDPF010000027">
    <property type="protein sequence ID" value="KAL1871523.1"/>
    <property type="molecule type" value="Genomic_DNA"/>
</dbReference>
<feature type="compositionally biased region" description="Acidic residues" evidence="1">
    <location>
        <begin position="251"/>
        <end position="264"/>
    </location>
</feature>
<name>A0ABR3X6H7_9EURO</name>